<accession>A0ABY8K3X8</accession>
<dbReference type="RefSeq" id="WP_279335161.1">
    <property type="nucleotide sequence ID" value="NZ_CP121682.1"/>
</dbReference>
<evidence type="ECO:0000313" key="2">
    <source>
        <dbReference type="Proteomes" id="UP001216440"/>
    </source>
</evidence>
<proteinExistence type="predicted"/>
<gene>
    <name evidence="1" type="ORF">PYS65_19240</name>
</gene>
<organism evidence="1 2">
    <name type="scientific">Streptomyces cathayae</name>
    <dbReference type="NCBI Taxonomy" id="3031124"/>
    <lineage>
        <taxon>Bacteria</taxon>
        <taxon>Bacillati</taxon>
        <taxon>Actinomycetota</taxon>
        <taxon>Actinomycetes</taxon>
        <taxon>Kitasatosporales</taxon>
        <taxon>Streptomycetaceae</taxon>
        <taxon>Streptomyces</taxon>
    </lineage>
</organism>
<protein>
    <submittedName>
        <fullName evidence="1">Uncharacterized protein</fullName>
    </submittedName>
</protein>
<keyword evidence="2" id="KW-1185">Reference proteome</keyword>
<name>A0ABY8K3X8_9ACTN</name>
<evidence type="ECO:0000313" key="1">
    <source>
        <dbReference type="EMBL" id="WGD42104.1"/>
    </source>
</evidence>
<dbReference type="Proteomes" id="UP001216440">
    <property type="component" value="Chromosome"/>
</dbReference>
<sequence>MIVLEVLRMLPRSVVEDAVRHFPAKALESLTAAQHGPGAAAPDAALLALTLWAATSLPAAAVTLRRRDV</sequence>
<reference evidence="1 2" key="1">
    <citation type="submission" date="2023-03" db="EMBL/GenBank/DDBJ databases">
        <authorList>
            <person name="Mo P."/>
        </authorList>
    </citation>
    <scope>NUCLEOTIDE SEQUENCE [LARGE SCALE GENOMIC DNA]</scope>
    <source>
        <strain evidence="1 2">HUAS 5</strain>
    </source>
</reference>
<dbReference type="EMBL" id="CP121682">
    <property type="protein sequence ID" value="WGD42104.1"/>
    <property type="molecule type" value="Genomic_DNA"/>
</dbReference>